<dbReference type="EMBL" id="JAYWTM010000004">
    <property type="protein sequence ID" value="MEC5341959.1"/>
    <property type="molecule type" value="Genomic_DNA"/>
</dbReference>
<evidence type="ECO:0000313" key="4">
    <source>
        <dbReference type="Proteomes" id="UP001309705"/>
    </source>
</evidence>
<dbReference type="Pfam" id="PF00561">
    <property type="entry name" value="Abhydrolase_1"/>
    <property type="match status" value="1"/>
</dbReference>
<reference evidence="3 4" key="1">
    <citation type="journal article" date="2017" name="Int. J. Syst. Evol. Microbiol.">
        <title>Brenneria populi subsp. brevivirga subsp. nov. isolated from symptomatic bark of Populus x euramericana canker, and description of Brenneria populi subsp. populi subsp. nov.</title>
        <authorList>
            <person name="Zheng M.H."/>
            <person name="Piao C.G."/>
            <person name="Xue H."/>
            <person name="Guo M.W."/>
            <person name="Li Y."/>
        </authorList>
    </citation>
    <scope>NUCLEOTIDE SEQUENCE [LARGE SCALE GENOMIC DNA]</scope>
    <source>
        <strain evidence="3 4">D9-5</strain>
    </source>
</reference>
<name>A0ABU6JNP2_9GAMM</name>
<dbReference type="Gene3D" id="3.40.50.1820">
    <property type="entry name" value="alpha/beta hydrolase"/>
    <property type="match status" value="1"/>
</dbReference>
<evidence type="ECO:0000256" key="1">
    <source>
        <dbReference type="ARBA" id="ARBA00022801"/>
    </source>
</evidence>
<comment type="caution">
    <text evidence="3">The sequence shown here is derived from an EMBL/GenBank/DDBJ whole genome shotgun (WGS) entry which is preliminary data.</text>
</comment>
<dbReference type="InterPro" id="IPR000073">
    <property type="entry name" value="AB_hydrolase_1"/>
</dbReference>
<protein>
    <submittedName>
        <fullName evidence="3">Alpha/beta hydrolase</fullName>
    </submittedName>
</protein>
<organism evidence="3 4">
    <name type="scientific">Brenneria populi</name>
    <dbReference type="NCBI Taxonomy" id="1505588"/>
    <lineage>
        <taxon>Bacteria</taxon>
        <taxon>Pseudomonadati</taxon>
        <taxon>Pseudomonadota</taxon>
        <taxon>Gammaproteobacteria</taxon>
        <taxon>Enterobacterales</taxon>
        <taxon>Pectobacteriaceae</taxon>
        <taxon>Brenneria</taxon>
    </lineage>
</organism>
<accession>A0ABU6JNP2</accession>
<feature type="domain" description="AB hydrolase-1" evidence="2">
    <location>
        <begin position="22"/>
        <end position="245"/>
    </location>
</feature>
<sequence>MKIIETHGASAAYFTEGAGRGVLFLHGTNSAGKSSFGHVVKAFRDRYQAIVPDYAGCGQSTLPDGEISVERLADQAAAVVADAADAPVAVVGTSLGAVVAAALAARHPALVEKLVLTAPWADGRDPRHALMFDTWLHLEQNRPRDATAFGLSHVLSPAFLTGLGSEKLAALCARPSEKDAARRIELGLRLDIRAHLAAINVPTLVVALTQDTLIPRYRVEKVHSLIRNSEYAEIESSHAVQIENPDVWARTVRRFLDNATLRGHARS</sequence>
<proteinExistence type="predicted"/>
<dbReference type="PANTHER" id="PTHR43798:SF31">
    <property type="entry name" value="AB HYDROLASE SUPERFAMILY PROTEIN YCLE"/>
    <property type="match status" value="1"/>
</dbReference>
<dbReference type="InterPro" id="IPR029058">
    <property type="entry name" value="AB_hydrolase_fold"/>
</dbReference>
<evidence type="ECO:0000259" key="2">
    <source>
        <dbReference type="Pfam" id="PF00561"/>
    </source>
</evidence>
<dbReference type="RefSeq" id="WP_327617111.1">
    <property type="nucleotide sequence ID" value="NZ_JAYWTM010000004.1"/>
</dbReference>
<dbReference type="PANTHER" id="PTHR43798">
    <property type="entry name" value="MONOACYLGLYCEROL LIPASE"/>
    <property type="match status" value="1"/>
</dbReference>
<dbReference type="GO" id="GO:0016787">
    <property type="term" value="F:hydrolase activity"/>
    <property type="evidence" value="ECO:0007669"/>
    <property type="project" value="UniProtKB-KW"/>
</dbReference>
<dbReference type="SUPFAM" id="SSF53474">
    <property type="entry name" value="alpha/beta-Hydrolases"/>
    <property type="match status" value="1"/>
</dbReference>
<dbReference type="InterPro" id="IPR050266">
    <property type="entry name" value="AB_hydrolase_sf"/>
</dbReference>
<keyword evidence="4" id="KW-1185">Reference proteome</keyword>
<keyword evidence="1 3" id="KW-0378">Hydrolase</keyword>
<gene>
    <name evidence="3" type="ORF">VSX58_04945</name>
</gene>
<dbReference type="PRINTS" id="PR00111">
    <property type="entry name" value="ABHYDROLASE"/>
</dbReference>
<evidence type="ECO:0000313" key="3">
    <source>
        <dbReference type="EMBL" id="MEC5341959.1"/>
    </source>
</evidence>
<dbReference type="Proteomes" id="UP001309705">
    <property type="component" value="Unassembled WGS sequence"/>
</dbReference>